<dbReference type="GO" id="GO:0005829">
    <property type="term" value="C:cytosol"/>
    <property type="evidence" value="ECO:0007669"/>
    <property type="project" value="TreeGrafter"/>
</dbReference>
<feature type="binding site" evidence="11">
    <location>
        <begin position="411"/>
        <end position="412"/>
    </location>
    <ligand>
        <name>substrate</name>
    </ligand>
</feature>
<dbReference type="AlphaFoldDB" id="A0A399DYR9"/>
<comment type="pathway">
    <text evidence="2">Glycan metabolism; cellulose degradation.</text>
</comment>
<evidence type="ECO:0000256" key="7">
    <source>
        <dbReference type="ARBA" id="ARBA00023277"/>
    </source>
</evidence>
<evidence type="ECO:0000256" key="13">
    <source>
        <dbReference type="RuleBase" id="RU361175"/>
    </source>
</evidence>
<feature type="binding site" evidence="11">
    <location>
        <position position="124"/>
    </location>
    <ligand>
        <name>substrate</name>
    </ligand>
</feature>
<comment type="catalytic activity">
    <reaction evidence="1 13">
        <text>Hydrolysis of terminal, non-reducing beta-D-glucosyl residues with release of beta-D-glucose.</text>
        <dbReference type="EC" id="3.2.1.21"/>
    </reaction>
</comment>
<keyword evidence="8 13" id="KW-0326">Glycosidase</keyword>
<dbReference type="InterPro" id="IPR033132">
    <property type="entry name" value="GH_1_N_CS"/>
</dbReference>
<keyword evidence="6" id="KW-0136">Cellulose degradation</keyword>
<evidence type="ECO:0000256" key="9">
    <source>
        <dbReference type="ARBA" id="ARBA00023326"/>
    </source>
</evidence>
<dbReference type="InterPro" id="IPR018120">
    <property type="entry name" value="Glyco_hydro_1_AS"/>
</dbReference>
<proteinExistence type="inferred from homology"/>
<keyword evidence="7" id="KW-0119">Carbohydrate metabolism</keyword>
<dbReference type="Proteomes" id="UP000266089">
    <property type="component" value="Unassembled WGS sequence"/>
</dbReference>
<dbReference type="PROSITE" id="PS00653">
    <property type="entry name" value="GLYCOSYL_HYDROL_F1_2"/>
    <property type="match status" value="1"/>
</dbReference>
<evidence type="ECO:0000256" key="2">
    <source>
        <dbReference type="ARBA" id="ARBA00004987"/>
    </source>
</evidence>
<feature type="binding site" evidence="11">
    <location>
        <position position="297"/>
    </location>
    <ligand>
        <name>substrate</name>
    </ligand>
</feature>
<organism evidence="14 15">
    <name type="scientific">Meiothermus taiwanensis</name>
    <dbReference type="NCBI Taxonomy" id="172827"/>
    <lineage>
        <taxon>Bacteria</taxon>
        <taxon>Thermotogati</taxon>
        <taxon>Deinococcota</taxon>
        <taxon>Deinococci</taxon>
        <taxon>Thermales</taxon>
        <taxon>Thermaceae</taxon>
        <taxon>Meiothermus</taxon>
    </lineage>
</organism>
<feature type="binding site" evidence="11">
    <location>
        <position position="23"/>
    </location>
    <ligand>
        <name>substrate</name>
    </ligand>
</feature>
<dbReference type="SUPFAM" id="SSF51445">
    <property type="entry name" value="(Trans)glycosidases"/>
    <property type="match status" value="1"/>
</dbReference>
<dbReference type="EMBL" id="QWKX01000026">
    <property type="protein sequence ID" value="RIH77464.1"/>
    <property type="molecule type" value="Genomic_DNA"/>
</dbReference>
<dbReference type="InterPro" id="IPR001360">
    <property type="entry name" value="Glyco_hydro_1"/>
</dbReference>
<dbReference type="PROSITE" id="PS00572">
    <property type="entry name" value="GLYCOSYL_HYDROL_F1_1"/>
    <property type="match status" value="1"/>
</dbReference>
<dbReference type="GO" id="GO:0030245">
    <property type="term" value="P:cellulose catabolic process"/>
    <property type="evidence" value="ECO:0007669"/>
    <property type="project" value="UniProtKB-KW"/>
</dbReference>
<dbReference type="Pfam" id="PF00232">
    <property type="entry name" value="Glyco_hydro_1"/>
    <property type="match status" value="1"/>
</dbReference>
<feature type="binding site" evidence="11">
    <location>
        <position position="404"/>
    </location>
    <ligand>
        <name>substrate</name>
    </ligand>
</feature>
<feature type="active site" description="Proton donor" evidence="10">
    <location>
        <position position="169"/>
    </location>
</feature>
<keyword evidence="5 13" id="KW-0378">Hydrolase</keyword>
<evidence type="ECO:0000313" key="15">
    <source>
        <dbReference type="Proteomes" id="UP000266089"/>
    </source>
</evidence>
<dbReference type="PANTHER" id="PTHR10353:SF36">
    <property type="entry name" value="LP05116P"/>
    <property type="match status" value="1"/>
</dbReference>
<evidence type="ECO:0000256" key="8">
    <source>
        <dbReference type="ARBA" id="ARBA00023295"/>
    </source>
</evidence>
<dbReference type="EC" id="3.2.1.21" evidence="4 13"/>
<dbReference type="PANTHER" id="PTHR10353">
    <property type="entry name" value="GLYCOSYL HYDROLASE"/>
    <property type="match status" value="1"/>
</dbReference>
<dbReference type="RefSeq" id="WP_027887961.1">
    <property type="nucleotide sequence ID" value="NZ_JBHSXZ010000036.1"/>
</dbReference>
<dbReference type="InterPro" id="IPR017853">
    <property type="entry name" value="GH"/>
</dbReference>
<keyword evidence="9" id="KW-0624">Polysaccharide degradation</keyword>
<feature type="active site" description="Nucleophile" evidence="10 12">
    <location>
        <position position="358"/>
    </location>
</feature>
<protein>
    <recommendedName>
        <fullName evidence="4 13">Beta-glucosidase</fullName>
        <ecNumber evidence="4 13">3.2.1.21</ecNumber>
    </recommendedName>
</protein>
<evidence type="ECO:0000256" key="10">
    <source>
        <dbReference type="PIRSR" id="PIRSR617736-1"/>
    </source>
</evidence>
<evidence type="ECO:0000256" key="12">
    <source>
        <dbReference type="PROSITE-ProRule" id="PRU10055"/>
    </source>
</evidence>
<dbReference type="NCBIfam" id="TIGR03356">
    <property type="entry name" value="BGL"/>
    <property type="match status" value="1"/>
</dbReference>
<dbReference type="FunFam" id="3.20.20.80:FF:000004">
    <property type="entry name" value="Beta-glucosidase 6-phospho-beta-glucosidase"/>
    <property type="match status" value="1"/>
</dbReference>
<dbReference type="OrthoDB" id="9765195at2"/>
<comment type="similarity">
    <text evidence="3 13">Belongs to the glycosyl hydrolase 1 family.</text>
</comment>
<dbReference type="Gene3D" id="3.20.20.80">
    <property type="entry name" value="Glycosidases"/>
    <property type="match status" value="1"/>
</dbReference>
<feature type="binding site" evidence="11">
    <location>
        <position position="168"/>
    </location>
    <ligand>
        <name>substrate</name>
    </ligand>
</feature>
<evidence type="ECO:0000256" key="4">
    <source>
        <dbReference type="ARBA" id="ARBA00012744"/>
    </source>
</evidence>
<accession>A0A399DYR9</accession>
<comment type="caution">
    <text evidence="14">The sequence shown here is derived from an EMBL/GenBank/DDBJ whole genome shotgun (WGS) entry which is preliminary data.</text>
</comment>
<gene>
    <name evidence="14" type="primary">gghA</name>
    <name evidence="14" type="ORF">Mcate_01323</name>
</gene>
<evidence type="ECO:0000256" key="11">
    <source>
        <dbReference type="PIRSR" id="PIRSR617736-2"/>
    </source>
</evidence>
<dbReference type="GO" id="GO:0008422">
    <property type="term" value="F:beta-glucosidase activity"/>
    <property type="evidence" value="ECO:0007669"/>
    <property type="project" value="UniProtKB-EC"/>
</dbReference>
<evidence type="ECO:0000256" key="5">
    <source>
        <dbReference type="ARBA" id="ARBA00022801"/>
    </source>
</evidence>
<reference evidence="14 15" key="1">
    <citation type="submission" date="2018-08" db="EMBL/GenBank/DDBJ databases">
        <title>Meiothermus cateniformans JCM 15151 genome sequencing project.</title>
        <authorList>
            <person name="Da Costa M.S."/>
            <person name="Albuquerque L."/>
            <person name="Raposo P."/>
            <person name="Froufe H.J.C."/>
            <person name="Barroso C.S."/>
            <person name="Egas C."/>
        </authorList>
    </citation>
    <scope>NUCLEOTIDE SEQUENCE [LARGE SCALE GENOMIC DNA]</scope>
    <source>
        <strain evidence="14 15">JCM 15151</strain>
    </source>
</reference>
<sequence length="447" mass="51277">MTTFSKSDFGPGFLWGVATAAYQIEGAVNEDGRSPSIWDTFSHTPGRIKTGENGDRACDFYHRYHDDIAFIREMNMQVHRFSLAWPRILPGGTGAVNQKGLDFYHRVIDRTLELGLQPWVTLYHWDLPQVLEDKGGWTNREIVGWFCEYVEVCSRAFGDKVKHWMVLNEPTVFTVLGYLQGTHAPGRKGFGNFLPAVHHVALAQAEGGRVLRANVPDAQIGTTFSASYVQPAGPTWLSRMAAANYDVIANRLFLEPALGLGYPWKTTPWLLALWRYIRPGDLEKLAFDFDFIGLQTYFRQLVRFDLFNPATWGREIPHGERGSGELTEMGWEVWPENIYHLLKKFAAYNGVKRIIVTENGAAFPDTLEGEEVHDPKRIRFIQEHLAQVLRAKREGVPVEGYFYWSLLDNFEWAEGYRPRFGLVYVDYPTQRRVLKDSGRWFRAFLAN</sequence>
<name>A0A399DYR9_9DEIN</name>
<evidence type="ECO:0000256" key="6">
    <source>
        <dbReference type="ARBA" id="ARBA00023001"/>
    </source>
</evidence>
<evidence type="ECO:0000256" key="3">
    <source>
        <dbReference type="ARBA" id="ARBA00010838"/>
    </source>
</evidence>
<evidence type="ECO:0000256" key="1">
    <source>
        <dbReference type="ARBA" id="ARBA00000448"/>
    </source>
</evidence>
<evidence type="ECO:0000313" key="14">
    <source>
        <dbReference type="EMBL" id="RIH77464.1"/>
    </source>
</evidence>
<dbReference type="PRINTS" id="PR00131">
    <property type="entry name" value="GLHYDRLASE1"/>
</dbReference>
<dbReference type="InterPro" id="IPR017736">
    <property type="entry name" value="Glyco_hydro_1_beta-glucosidase"/>
</dbReference>